<evidence type="ECO:0000313" key="1">
    <source>
        <dbReference type="EMBL" id="DAD86413.1"/>
    </source>
</evidence>
<protein>
    <submittedName>
        <fullName evidence="1">Type I neck protein</fullName>
    </submittedName>
</protein>
<organism evidence="1">
    <name type="scientific">Siphoviridae sp. ctsBB38</name>
    <dbReference type="NCBI Taxonomy" id="2826482"/>
    <lineage>
        <taxon>Viruses</taxon>
        <taxon>Duplodnaviria</taxon>
        <taxon>Heunggongvirae</taxon>
        <taxon>Uroviricota</taxon>
        <taxon>Caudoviricetes</taxon>
    </lineage>
</organism>
<accession>A0A8S5MVI1</accession>
<dbReference type="EMBL" id="BK014999">
    <property type="protein sequence ID" value="DAD86413.1"/>
    <property type="molecule type" value="Genomic_DNA"/>
</dbReference>
<proteinExistence type="predicted"/>
<sequence>MANTITFDTKEFNDKIKNFNKTMQAELKVVGSTISKNMQTYAKANHPWTNRTKSAQNKLKGDYKVTENDLDISIKHGVTYGYYLETRRDFDGKYKILEEARDSEVDNFKGMIRNLF</sequence>
<reference evidence="1" key="1">
    <citation type="journal article" date="2021" name="Proc. Natl. Acad. Sci. U.S.A.">
        <title>A Catalog of Tens of Thousands of Viruses from Human Metagenomes Reveals Hidden Associations with Chronic Diseases.</title>
        <authorList>
            <person name="Tisza M.J."/>
            <person name="Buck C.B."/>
        </authorList>
    </citation>
    <scope>NUCLEOTIDE SEQUENCE</scope>
    <source>
        <strain evidence="1">CtsBB38</strain>
    </source>
</reference>
<name>A0A8S5MVI1_9CAUD</name>